<dbReference type="GO" id="GO:0045892">
    <property type="term" value="P:negative regulation of DNA-templated transcription"/>
    <property type="evidence" value="ECO:0007669"/>
    <property type="project" value="TreeGrafter"/>
</dbReference>
<dbReference type="SMART" id="SM00346">
    <property type="entry name" value="HTH_ICLR"/>
    <property type="match status" value="1"/>
</dbReference>
<dbReference type="KEGG" id="psuu:Psuf_072830"/>
<dbReference type="InterPro" id="IPR005471">
    <property type="entry name" value="Tscrpt_reg_IclR_N"/>
</dbReference>
<dbReference type="InterPro" id="IPR036390">
    <property type="entry name" value="WH_DNA-bd_sf"/>
</dbReference>
<dbReference type="PANTHER" id="PTHR30136">
    <property type="entry name" value="HELIX-TURN-HELIX TRANSCRIPTIONAL REGULATOR, ICLR FAMILY"/>
    <property type="match status" value="1"/>
</dbReference>
<accession>A0A6F8YUY7</accession>
<dbReference type="SUPFAM" id="SSF46785">
    <property type="entry name" value="Winged helix' DNA-binding domain"/>
    <property type="match status" value="1"/>
</dbReference>
<dbReference type="PANTHER" id="PTHR30136:SF35">
    <property type="entry name" value="HTH-TYPE TRANSCRIPTIONAL REGULATOR RV1719"/>
    <property type="match status" value="1"/>
</dbReference>
<evidence type="ECO:0000313" key="7">
    <source>
        <dbReference type="Proteomes" id="UP000503011"/>
    </source>
</evidence>
<dbReference type="Pfam" id="PF01614">
    <property type="entry name" value="IclR_C"/>
    <property type="match status" value="1"/>
</dbReference>
<keyword evidence="2" id="KW-0238">DNA-binding</keyword>
<organism evidence="6 7">
    <name type="scientific">Phytohabitans suffuscus</name>
    <dbReference type="NCBI Taxonomy" id="624315"/>
    <lineage>
        <taxon>Bacteria</taxon>
        <taxon>Bacillati</taxon>
        <taxon>Actinomycetota</taxon>
        <taxon>Actinomycetes</taxon>
        <taxon>Micromonosporales</taxon>
        <taxon>Micromonosporaceae</taxon>
    </lineage>
</organism>
<dbReference type="InterPro" id="IPR050707">
    <property type="entry name" value="HTH_MetabolicPath_Reg"/>
</dbReference>
<dbReference type="Proteomes" id="UP000503011">
    <property type="component" value="Chromosome"/>
</dbReference>
<dbReference type="SUPFAM" id="SSF55781">
    <property type="entry name" value="GAF domain-like"/>
    <property type="match status" value="1"/>
</dbReference>
<dbReference type="PROSITE" id="PS51078">
    <property type="entry name" value="ICLR_ED"/>
    <property type="match status" value="1"/>
</dbReference>
<evidence type="ECO:0000256" key="3">
    <source>
        <dbReference type="ARBA" id="ARBA00023163"/>
    </source>
</evidence>
<evidence type="ECO:0000259" key="4">
    <source>
        <dbReference type="PROSITE" id="PS51077"/>
    </source>
</evidence>
<dbReference type="PROSITE" id="PS51077">
    <property type="entry name" value="HTH_ICLR"/>
    <property type="match status" value="1"/>
</dbReference>
<keyword evidence="1" id="KW-0805">Transcription regulation</keyword>
<dbReference type="EMBL" id="AP022871">
    <property type="protein sequence ID" value="BCB89970.1"/>
    <property type="molecule type" value="Genomic_DNA"/>
</dbReference>
<dbReference type="Pfam" id="PF09339">
    <property type="entry name" value="HTH_IclR"/>
    <property type="match status" value="1"/>
</dbReference>
<dbReference type="GO" id="GO:0003700">
    <property type="term" value="F:DNA-binding transcription factor activity"/>
    <property type="evidence" value="ECO:0007669"/>
    <property type="project" value="TreeGrafter"/>
</dbReference>
<evidence type="ECO:0000256" key="1">
    <source>
        <dbReference type="ARBA" id="ARBA00023015"/>
    </source>
</evidence>
<dbReference type="InterPro" id="IPR029016">
    <property type="entry name" value="GAF-like_dom_sf"/>
</dbReference>
<feature type="domain" description="IclR-ED" evidence="5">
    <location>
        <begin position="76"/>
        <end position="258"/>
    </location>
</feature>
<dbReference type="GO" id="GO:0003677">
    <property type="term" value="F:DNA binding"/>
    <property type="evidence" value="ECO:0007669"/>
    <property type="project" value="UniProtKB-KW"/>
</dbReference>
<sequence>MDPEKPFAGQSAKVVEQAIEVLCVIVGSPDEQLGVREIGRRLGIGRSTTQRILVALRNSEMVTVDESSGTYAPGRRVAELSAPLPHRGNLVTVARRHLEWLWRLTGETVSLSVQAHGMRVTLDKVDSTHELRLSADIGVGSPLYAGAAGRALLAFMPEEERRAYLASVLLTRLTPATVGDVETLARSLLEVRRAGYAISYGERVAGGVAVAAPVIRDGYAVASVSVFAPAQRLEPATAADMALDVIRAAALIEGDLFMRQPAA</sequence>
<reference evidence="6 7" key="2">
    <citation type="submission" date="2020-03" db="EMBL/GenBank/DDBJ databases">
        <authorList>
            <person name="Ichikawa N."/>
            <person name="Kimura A."/>
            <person name="Kitahashi Y."/>
            <person name="Uohara A."/>
        </authorList>
    </citation>
    <scope>NUCLEOTIDE SEQUENCE [LARGE SCALE GENOMIC DNA]</scope>
    <source>
        <strain evidence="6 7">NBRC 105367</strain>
    </source>
</reference>
<keyword evidence="7" id="KW-1185">Reference proteome</keyword>
<dbReference type="AlphaFoldDB" id="A0A6F8YUY7"/>
<keyword evidence="3" id="KW-0804">Transcription</keyword>
<dbReference type="Gene3D" id="3.30.450.40">
    <property type="match status" value="1"/>
</dbReference>
<feature type="domain" description="HTH iclR-type" evidence="4">
    <location>
        <begin position="12"/>
        <end position="75"/>
    </location>
</feature>
<dbReference type="InterPro" id="IPR014757">
    <property type="entry name" value="Tscrpt_reg_IclR_C"/>
</dbReference>
<protein>
    <submittedName>
        <fullName evidence="6">Transcriptional regulator</fullName>
    </submittedName>
</protein>
<gene>
    <name evidence="6" type="ORF">Psuf_072830</name>
</gene>
<name>A0A6F8YUY7_9ACTN</name>
<proteinExistence type="predicted"/>
<reference evidence="6 7" key="1">
    <citation type="submission" date="2020-03" db="EMBL/GenBank/DDBJ databases">
        <title>Whole genome shotgun sequence of Phytohabitans suffuscus NBRC 105367.</title>
        <authorList>
            <person name="Komaki H."/>
            <person name="Tamura T."/>
        </authorList>
    </citation>
    <scope>NUCLEOTIDE SEQUENCE [LARGE SCALE GENOMIC DNA]</scope>
    <source>
        <strain evidence="6 7">NBRC 105367</strain>
    </source>
</reference>
<evidence type="ECO:0000259" key="5">
    <source>
        <dbReference type="PROSITE" id="PS51078"/>
    </source>
</evidence>
<dbReference type="Gene3D" id="1.10.10.10">
    <property type="entry name" value="Winged helix-like DNA-binding domain superfamily/Winged helix DNA-binding domain"/>
    <property type="match status" value="1"/>
</dbReference>
<evidence type="ECO:0000256" key="2">
    <source>
        <dbReference type="ARBA" id="ARBA00023125"/>
    </source>
</evidence>
<dbReference type="InterPro" id="IPR036388">
    <property type="entry name" value="WH-like_DNA-bd_sf"/>
</dbReference>
<dbReference type="RefSeq" id="WP_173162038.1">
    <property type="nucleotide sequence ID" value="NZ_AP022871.1"/>
</dbReference>
<evidence type="ECO:0000313" key="6">
    <source>
        <dbReference type="EMBL" id="BCB89970.1"/>
    </source>
</evidence>